<dbReference type="InParanoid" id="A0A2T3AEB6"/>
<protein>
    <submittedName>
        <fullName evidence="1">Uncharacterized protein</fullName>
    </submittedName>
</protein>
<gene>
    <name evidence="1" type="ORF">BD289DRAFT_162746</name>
</gene>
<name>A0A2T3AEB6_9PEZI</name>
<accession>A0A2T3AEB6</accession>
<dbReference type="Proteomes" id="UP000241462">
    <property type="component" value="Unassembled WGS sequence"/>
</dbReference>
<evidence type="ECO:0000313" key="1">
    <source>
        <dbReference type="EMBL" id="PSR93975.1"/>
    </source>
</evidence>
<dbReference type="EMBL" id="KZ678402">
    <property type="protein sequence ID" value="PSR93975.1"/>
    <property type="molecule type" value="Genomic_DNA"/>
</dbReference>
<evidence type="ECO:0000313" key="2">
    <source>
        <dbReference type="Proteomes" id="UP000241462"/>
    </source>
</evidence>
<keyword evidence="2" id="KW-1185">Reference proteome</keyword>
<proteinExistence type="predicted"/>
<reference evidence="1 2" key="1">
    <citation type="journal article" date="2018" name="Mycol. Prog.">
        <title>Coniella lustricola, a new species from submerged detritus.</title>
        <authorList>
            <person name="Raudabaugh D.B."/>
            <person name="Iturriaga T."/>
            <person name="Carver A."/>
            <person name="Mondo S."/>
            <person name="Pangilinan J."/>
            <person name="Lipzen A."/>
            <person name="He G."/>
            <person name="Amirebrahimi M."/>
            <person name="Grigoriev I.V."/>
            <person name="Miller A.N."/>
        </authorList>
    </citation>
    <scope>NUCLEOTIDE SEQUENCE [LARGE SCALE GENOMIC DNA]</scope>
    <source>
        <strain evidence="1 2">B22-T-1</strain>
    </source>
</reference>
<dbReference type="AlphaFoldDB" id="A0A2T3AEB6"/>
<sequence length="153" mass="17473">MNLSPRMFGRAVKSTLSLHMQSVQSPTIHTVLRGPLSTIRHQTSHRVVFGNRDDERRRVSGSEEMLWNGMCNEPMLMQCTKHDSMFSCRHLGRFVALEFPDRPSSLGIWTHDLTDNGAALSMLISQRGCCISTFRYLQVRQVSPPIFVKTMFC</sequence>
<organism evidence="1 2">
    <name type="scientific">Coniella lustricola</name>
    <dbReference type="NCBI Taxonomy" id="2025994"/>
    <lineage>
        <taxon>Eukaryota</taxon>
        <taxon>Fungi</taxon>
        <taxon>Dikarya</taxon>
        <taxon>Ascomycota</taxon>
        <taxon>Pezizomycotina</taxon>
        <taxon>Sordariomycetes</taxon>
        <taxon>Sordariomycetidae</taxon>
        <taxon>Diaporthales</taxon>
        <taxon>Schizoparmaceae</taxon>
        <taxon>Coniella</taxon>
    </lineage>
</organism>